<dbReference type="SUPFAM" id="SSF46785">
    <property type="entry name" value="Winged helix' DNA-binding domain"/>
    <property type="match status" value="1"/>
</dbReference>
<proteinExistence type="predicted"/>
<reference evidence="2" key="2">
    <citation type="submission" date="2025-09" db="UniProtKB">
        <authorList>
            <consortium name="Ensembl"/>
        </authorList>
    </citation>
    <scope>IDENTIFICATION</scope>
</reference>
<dbReference type="InterPro" id="IPR045093">
    <property type="entry name" value="Cullin"/>
</dbReference>
<sequence>ALAMPSHPVLQEVAVEALLQATGLPADLVLHALTPLTHGQGPGLVLAPGALRLNQAGLAQSSGRQLRLLPQQRYLHTERAEVSALERKRNVLCCLITRILKVEKQLHMDSLVFRVIDACQKGQLGPGVQFLSFCCHSVDVLSCILHLLNQGYLRRQEGRPHVLEYVSAESTTLPTSQVQPQVAFQTVEIKTAASLASAERRQTFSTFR</sequence>
<dbReference type="Proteomes" id="UP000694396">
    <property type="component" value="Unplaced"/>
</dbReference>
<protein>
    <recommendedName>
        <fullName evidence="1">Cullin neddylation domain-containing protein</fullName>
    </recommendedName>
</protein>
<dbReference type="AlphaFoldDB" id="A0A8C3NQE9"/>
<evidence type="ECO:0000313" key="3">
    <source>
        <dbReference type="Proteomes" id="UP000694396"/>
    </source>
</evidence>
<dbReference type="Gene3D" id="1.10.10.10">
    <property type="entry name" value="Winged helix-like DNA-binding domain superfamily/Winged helix DNA-binding domain"/>
    <property type="match status" value="1"/>
</dbReference>
<feature type="domain" description="Cullin neddylation" evidence="1">
    <location>
        <begin position="84"/>
        <end position="161"/>
    </location>
</feature>
<dbReference type="InterPro" id="IPR036388">
    <property type="entry name" value="WH-like_DNA-bd_sf"/>
</dbReference>
<dbReference type="Ensembl" id="ENSCRFT00000001427.1">
    <property type="protein sequence ID" value="ENSCRFP00000001365.1"/>
    <property type="gene ID" value="ENSCRFG00000001149.1"/>
</dbReference>
<keyword evidence="3" id="KW-1185">Reference proteome</keyword>
<reference evidence="2" key="1">
    <citation type="submission" date="2025-08" db="UniProtKB">
        <authorList>
            <consortium name="Ensembl"/>
        </authorList>
    </citation>
    <scope>IDENTIFICATION</scope>
</reference>
<dbReference type="PANTHER" id="PTHR22771:SF4">
    <property type="entry name" value="CULLIN 7-RELATED"/>
    <property type="match status" value="1"/>
</dbReference>
<organism evidence="2 3">
    <name type="scientific">Cyanoderma ruficeps</name>
    <name type="common">rufous-capped babbler</name>
    <dbReference type="NCBI Taxonomy" id="181631"/>
    <lineage>
        <taxon>Eukaryota</taxon>
        <taxon>Metazoa</taxon>
        <taxon>Chordata</taxon>
        <taxon>Craniata</taxon>
        <taxon>Vertebrata</taxon>
        <taxon>Euteleostomi</taxon>
        <taxon>Archelosauria</taxon>
        <taxon>Archosauria</taxon>
        <taxon>Dinosauria</taxon>
        <taxon>Saurischia</taxon>
        <taxon>Theropoda</taxon>
        <taxon>Coelurosauria</taxon>
        <taxon>Aves</taxon>
        <taxon>Neognathae</taxon>
        <taxon>Neoaves</taxon>
        <taxon>Telluraves</taxon>
        <taxon>Australaves</taxon>
        <taxon>Passeriformes</taxon>
        <taxon>Sylvioidea</taxon>
        <taxon>Timaliidae</taxon>
        <taxon>Cyanoderma</taxon>
    </lineage>
</organism>
<dbReference type="InterPro" id="IPR036390">
    <property type="entry name" value="WH_DNA-bd_sf"/>
</dbReference>
<dbReference type="InterPro" id="IPR019559">
    <property type="entry name" value="Cullin_neddylation_domain"/>
</dbReference>
<accession>A0A8C3NQE9</accession>
<evidence type="ECO:0000259" key="1">
    <source>
        <dbReference type="SMART" id="SM00884"/>
    </source>
</evidence>
<name>A0A8C3NQE9_9PASS</name>
<dbReference type="SMART" id="SM00884">
    <property type="entry name" value="Cullin_Nedd8"/>
    <property type="match status" value="1"/>
</dbReference>
<dbReference type="PANTHER" id="PTHR22771">
    <property type="entry name" value="CULLIN AND GALACTOSE-BINDING DOMAIN-CONTAINING"/>
    <property type="match status" value="1"/>
</dbReference>
<evidence type="ECO:0000313" key="2">
    <source>
        <dbReference type="Ensembl" id="ENSCRFP00000001365.1"/>
    </source>
</evidence>